<dbReference type="OrthoDB" id="1899721at2759"/>
<gene>
    <name evidence="2" type="ORF">FRX31_005847</name>
</gene>
<organism evidence="2 3">
    <name type="scientific">Thalictrum thalictroides</name>
    <name type="common">Rue-anemone</name>
    <name type="synonym">Anemone thalictroides</name>
    <dbReference type="NCBI Taxonomy" id="46969"/>
    <lineage>
        <taxon>Eukaryota</taxon>
        <taxon>Viridiplantae</taxon>
        <taxon>Streptophyta</taxon>
        <taxon>Embryophyta</taxon>
        <taxon>Tracheophyta</taxon>
        <taxon>Spermatophyta</taxon>
        <taxon>Magnoliopsida</taxon>
        <taxon>Ranunculales</taxon>
        <taxon>Ranunculaceae</taxon>
        <taxon>Thalictroideae</taxon>
        <taxon>Thalictrum</taxon>
    </lineage>
</organism>
<keyword evidence="3" id="KW-1185">Reference proteome</keyword>
<evidence type="ECO:0000313" key="3">
    <source>
        <dbReference type="Proteomes" id="UP000554482"/>
    </source>
</evidence>
<evidence type="ECO:0000313" key="2">
    <source>
        <dbReference type="EMBL" id="KAF5204569.1"/>
    </source>
</evidence>
<feature type="region of interest" description="Disordered" evidence="1">
    <location>
        <begin position="190"/>
        <end position="209"/>
    </location>
</feature>
<feature type="region of interest" description="Disordered" evidence="1">
    <location>
        <begin position="1"/>
        <end position="26"/>
    </location>
</feature>
<accession>A0A7J6X4C4</accession>
<dbReference type="Proteomes" id="UP000554482">
    <property type="component" value="Unassembled WGS sequence"/>
</dbReference>
<feature type="compositionally biased region" description="Polar residues" evidence="1">
    <location>
        <begin position="1"/>
        <end position="12"/>
    </location>
</feature>
<name>A0A7J6X4C4_THATH</name>
<protein>
    <submittedName>
        <fullName evidence="2">Uncharacterized protein</fullName>
    </submittedName>
</protein>
<sequence length="226" mass="25066">MGFQLDGSSYKMQASPKPCTKRPASEPNEINIVKEMEATPINISEVVKRTCGKQNYEEYRSHCKEQLLASTDRRKLLTKVVISHHEEHRNPMNECEIKTLEEPALGVHHQPSSFDYHASTVGIRREPIRESSTHSARKGAEKISSDPFKLSGTSCKISGKSTTDNANKIVAKDFESDHVGESLNTFAKSGFIDSSKETKSSSPDNEDGITKFLGAIRKSKAANKLK</sequence>
<dbReference type="AlphaFoldDB" id="A0A7J6X4C4"/>
<comment type="caution">
    <text evidence="2">The sequence shown here is derived from an EMBL/GenBank/DDBJ whole genome shotgun (WGS) entry which is preliminary data.</text>
</comment>
<proteinExistence type="predicted"/>
<evidence type="ECO:0000256" key="1">
    <source>
        <dbReference type="SAM" id="MobiDB-lite"/>
    </source>
</evidence>
<reference evidence="2 3" key="1">
    <citation type="submission" date="2020-06" db="EMBL/GenBank/DDBJ databases">
        <title>Transcriptomic and genomic resources for Thalictrum thalictroides and T. hernandezii: Facilitating candidate gene discovery in an emerging model plant lineage.</title>
        <authorList>
            <person name="Arias T."/>
            <person name="Riano-Pachon D.M."/>
            <person name="Di Stilio V.S."/>
        </authorList>
    </citation>
    <scope>NUCLEOTIDE SEQUENCE [LARGE SCALE GENOMIC DNA]</scope>
    <source>
        <strain evidence="3">cv. WT478/WT964</strain>
        <tissue evidence="2">Leaves</tissue>
    </source>
</reference>
<dbReference type="EMBL" id="JABWDY010005286">
    <property type="protein sequence ID" value="KAF5204569.1"/>
    <property type="molecule type" value="Genomic_DNA"/>
</dbReference>